<evidence type="ECO:0000256" key="6">
    <source>
        <dbReference type="SAM" id="Phobius"/>
    </source>
</evidence>
<comment type="subcellular location">
    <subcellularLocation>
        <location evidence="1">Membrane</location>
        <topology evidence="1">Multi-pass membrane protein</topology>
    </subcellularLocation>
</comment>
<evidence type="ECO:0000259" key="7">
    <source>
        <dbReference type="Pfam" id="PF00999"/>
    </source>
</evidence>
<evidence type="ECO:0000256" key="4">
    <source>
        <dbReference type="ARBA" id="ARBA00022989"/>
    </source>
</evidence>
<evidence type="ECO:0000313" key="9">
    <source>
        <dbReference type="Proteomes" id="UP001201812"/>
    </source>
</evidence>
<name>A0AAD4QUH0_9BILA</name>
<sequence length="241" mass="26159">MQGKQTIFALWTAAFVLGRVSTLARMPPLLGMLLAGIMLRNIELRSFQFVPESGTFLRKFAFVIILLRAGLGLDPEALKRLKGVCVRLSLLSCSFEALAVCFSSWIMFGFRPIYGLLLGFVLAAVSPGAVVACMLDLQKTNLGVERGIPTLVTAVLSAATMDDVYAITIFSSLFSMVKSPGYQLQLDKQDSGSILTGLLVLLIGLIVRTFVAFISAFGTSLNVKERLFVAIAWLPKTTVQV</sequence>
<feature type="transmembrane region" description="Helical" evidence="6">
    <location>
        <begin position="147"/>
        <end position="174"/>
    </location>
</feature>
<feature type="transmembrane region" description="Helical" evidence="6">
    <location>
        <begin position="113"/>
        <end position="135"/>
    </location>
</feature>
<protein>
    <submittedName>
        <fullName evidence="8">Sodium/hydrogen exchanger family domain-containing protein</fullName>
    </submittedName>
</protein>
<dbReference type="EMBL" id="JAKKPZ010000321">
    <property type="protein sequence ID" value="KAI1696557.1"/>
    <property type="molecule type" value="Genomic_DNA"/>
</dbReference>
<dbReference type="PANTHER" id="PTHR31102:SF1">
    <property type="entry name" value="CATION_H+ EXCHANGER DOMAIN-CONTAINING PROTEIN"/>
    <property type="match status" value="1"/>
</dbReference>
<proteinExistence type="inferred from homology"/>
<dbReference type="InterPro" id="IPR051843">
    <property type="entry name" value="CPA1_transporter"/>
</dbReference>
<evidence type="ECO:0000256" key="1">
    <source>
        <dbReference type="ARBA" id="ARBA00004141"/>
    </source>
</evidence>
<evidence type="ECO:0000256" key="3">
    <source>
        <dbReference type="ARBA" id="ARBA00022692"/>
    </source>
</evidence>
<comment type="similarity">
    <text evidence="2">Belongs to the monovalent cation:proton antiporter 1 (CPA1) transporter (TC 2.A.36) family.</text>
</comment>
<dbReference type="Pfam" id="PF00999">
    <property type="entry name" value="Na_H_Exchanger"/>
    <property type="match status" value="1"/>
</dbReference>
<dbReference type="GO" id="GO:0016020">
    <property type="term" value="C:membrane"/>
    <property type="evidence" value="ECO:0007669"/>
    <property type="project" value="UniProtKB-SubCell"/>
</dbReference>
<dbReference type="InterPro" id="IPR038770">
    <property type="entry name" value="Na+/solute_symporter_sf"/>
</dbReference>
<feature type="transmembrane region" description="Helical" evidence="6">
    <location>
        <begin position="85"/>
        <end position="107"/>
    </location>
</feature>
<dbReference type="PANTHER" id="PTHR31102">
    <property type="match status" value="1"/>
</dbReference>
<feature type="transmembrane region" description="Helical" evidence="6">
    <location>
        <begin position="56"/>
        <end position="73"/>
    </location>
</feature>
<keyword evidence="5 6" id="KW-0472">Membrane</keyword>
<dbReference type="Gene3D" id="1.20.1530.20">
    <property type="match status" value="1"/>
</dbReference>
<evidence type="ECO:0000256" key="5">
    <source>
        <dbReference type="ARBA" id="ARBA00023136"/>
    </source>
</evidence>
<dbReference type="InterPro" id="IPR006153">
    <property type="entry name" value="Cation/H_exchanger_TM"/>
</dbReference>
<accession>A0AAD4QUH0</accession>
<evidence type="ECO:0000256" key="2">
    <source>
        <dbReference type="ARBA" id="ARBA00007367"/>
    </source>
</evidence>
<keyword evidence="9" id="KW-1185">Reference proteome</keyword>
<reference evidence="8" key="1">
    <citation type="submission" date="2022-01" db="EMBL/GenBank/DDBJ databases">
        <title>Genome Sequence Resource for Two Populations of Ditylenchus destructor, the Migratory Endoparasitic Phytonematode.</title>
        <authorList>
            <person name="Zhang H."/>
            <person name="Lin R."/>
            <person name="Xie B."/>
        </authorList>
    </citation>
    <scope>NUCLEOTIDE SEQUENCE</scope>
    <source>
        <strain evidence="8">BazhouSP</strain>
    </source>
</reference>
<organism evidence="8 9">
    <name type="scientific">Ditylenchus destructor</name>
    <dbReference type="NCBI Taxonomy" id="166010"/>
    <lineage>
        <taxon>Eukaryota</taxon>
        <taxon>Metazoa</taxon>
        <taxon>Ecdysozoa</taxon>
        <taxon>Nematoda</taxon>
        <taxon>Chromadorea</taxon>
        <taxon>Rhabditida</taxon>
        <taxon>Tylenchina</taxon>
        <taxon>Tylenchomorpha</taxon>
        <taxon>Sphaerularioidea</taxon>
        <taxon>Anguinidae</taxon>
        <taxon>Anguininae</taxon>
        <taxon>Ditylenchus</taxon>
    </lineage>
</organism>
<feature type="domain" description="Cation/H+ exchanger transmembrane" evidence="7">
    <location>
        <begin position="14"/>
        <end position="220"/>
    </location>
</feature>
<evidence type="ECO:0000313" key="8">
    <source>
        <dbReference type="EMBL" id="KAI1696557.1"/>
    </source>
</evidence>
<dbReference type="Proteomes" id="UP001201812">
    <property type="component" value="Unassembled WGS sequence"/>
</dbReference>
<keyword evidence="3 6" id="KW-0812">Transmembrane</keyword>
<keyword evidence="4 6" id="KW-1133">Transmembrane helix</keyword>
<comment type="caution">
    <text evidence="8">The sequence shown here is derived from an EMBL/GenBank/DDBJ whole genome shotgun (WGS) entry which is preliminary data.</text>
</comment>
<gene>
    <name evidence="8" type="ORF">DdX_18990</name>
</gene>
<feature type="transmembrane region" description="Helical" evidence="6">
    <location>
        <begin position="194"/>
        <end position="217"/>
    </location>
</feature>
<dbReference type="AlphaFoldDB" id="A0AAD4QUH0"/>
<dbReference type="GO" id="GO:1902600">
    <property type="term" value="P:proton transmembrane transport"/>
    <property type="evidence" value="ECO:0007669"/>
    <property type="project" value="InterPro"/>
</dbReference>
<dbReference type="GO" id="GO:0015297">
    <property type="term" value="F:antiporter activity"/>
    <property type="evidence" value="ECO:0007669"/>
    <property type="project" value="InterPro"/>
</dbReference>